<evidence type="ECO:0000313" key="4">
    <source>
        <dbReference type="EMBL" id="CDI53081.1"/>
    </source>
</evidence>
<dbReference type="InterPro" id="IPR036869">
    <property type="entry name" value="J_dom_sf"/>
</dbReference>
<evidence type="ECO:0000259" key="3">
    <source>
        <dbReference type="PROSITE" id="PS50076"/>
    </source>
</evidence>
<feature type="region of interest" description="Disordered" evidence="2">
    <location>
        <begin position="66"/>
        <end position="105"/>
    </location>
</feature>
<feature type="region of interest" description="Disordered" evidence="2">
    <location>
        <begin position="385"/>
        <end position="438"/>
    </location>
</feature>
<dbReference type="PROSITE" id="PS50076">
    <property type="entry name" value="DNAJ_2"/>
    <property type="match status" value="1"/>
</dbReference>
<dbReference type="AlphaFoldDB" id="A0A077R2D9"/>
<feature type="compositionally biased region" description="Low complexity" evidence="2">
    <location>
        <begin position="85"/>
        <end position="105"/>
    </location>
</feature>
<evidence type="ECO:0000256" key="2">
    <source>
        <dbReference type="SAM" id="MobiDB-lite"/>
    </source>
</evidence>
<keyword evidence="1" id="KW-0143">Chaperone</keyword>
<dbReference type="PANTHER" id="PTHR43096:SF52">
    <property type="entry name" value="DNAJ HOMOLOG 1, MITOCHONDRIAL-RELATED"/>
    <property type="match status" value="1"/>
</dbReference>
<protein>
    <recommendedName>
        <fullName evidence="3">J domain-containing protein</fullName>
    </recommendedName>
</protein>
<dbReference type="Gene3D" id="1.10.287.110">
    <property type="entry name" value="DnaJ domain"/>
    <property type="match status" value="1"/>
</dbReference>
<proteinExistence type="predicted"/>
<evidence type="ECO:0000256" key="1">
    <source>
        <dbReference type="ARBA" id="ARBA00023186"/>
    </source>
</evidence>
<dbReference type="GO" id="GO:0005737">
    <property type="term" value="C:cytoplasm"/>
    <property type="evidence" value="ECO:0007669"/>
    <property type="project" value="TreeGrafter"/>
</dbReference>
<dbReference type="PRINTS" id="PR00625">
    <property type="entry name" value="JDOMAIN"/>
</dbReference>
<sequence>MSLASSSRSTAPSTRLCLRRTTLSSASVTPCPYAHSSMPTKHVPEVYLANAVPRWLLPFSQSLHSQPSSKRHFSSSPIKFCPRESQTATSSSSGSTSASTSSAKDTAAKYKQTKSKAETSFAYPSHLKNPTPYDIFHFTKRSVTSSQIKARYYDLVRVLHPDRFSSSSSSLSQMKTKAEAEEQFKSIIAAYDLLKDGKKKAMYDRAGLGWGPNGTSSSSDMGGTSSRTDPWRGWQDMRYTRRYTPGYKGPGHDRFGWQYSDFYSNTHQYGPTASNRGAYSYYNNGWNGGNGKYTTNGVFISALFILTWVLAGLQYSRLSLQSQKAIEKADKQHLDAARSLNQARQEARSEQGKERWKAFRRRAREQKFIQDLQVEESIINSHHDPVQAILPPPTQVQGKGQGGGDNSEKNQYGIGHGGPSGKVAAQERFAKAKALSQP</sequence>
<dbReference type="GO" id="GO:0051082">
    <property type="term" value="F:unfolded protein binding"/>
    <property type="evidence" value="ECO:0007669"/>
    <property type="project" value="TreeGrafter"/>
</dbReference>
<dbReference type="SUPFAM" id="SSF46565">
    <property type="entry name" value="Chaperone J-domain"/>
    <property type="match status" value="1"/>
</dbReference>
<dbReference type="EMBL" id="HG529566">
    <property type="protein sequence ID" value="CDI53081.1"/>
    <property type="molecule type" value="Genomic_DNA"/>
</dbReference>
<feature type="domain" description="J" evidence="3">
    <location>
        <begin position="131"/>
        <end position="207"/>
    </location>
</feature>
<dbReference type="Pfam" id="PF00226">
    <property type="entry name" value="DnaJ"/>
    <property type="match status" value="1"/>
</dbReference>
<organism evidence="4">
    <name type="scientific">Melanopsichium pennsylvanicum 4</name>
    <dbReference type="NCBI Taxonomy" id="1398559"/>
    <lineage>
        <taxon>Eukaryota</taxon>
        <taxon>Fungi</taxon>
        <taxon>Dikarya</taxon>
        <taxon>Basidiomycota</taxon>
        <taxon>Ustilaginomycotina</taxon>
        <taxon>Ustilaginomycetes</taxon>
        <taxon>Ustilaginales</taxon>
        <taxon>Ustilaginaceae</taxon>
        <taxon>Melanopsichium</taxon>
    </lineage>
</organism>
<name>A0A077R2D9_9BASI</name>
<dbReference type="SMART" id="SM00271">
    <property type="entry name" value="DnaJ"/>
    <property type="match status" value="1"/>
</dbReference>
<dbReference type="GO" id="GO:0042026">
    <property type="term" value="P:protein refolding"/>
    <property type="evidence" value="ECO:0007669"/>
    <property type="project" value="TreeGrafter"/>
</dbReference>
<accession>A0A077R2D9</accession>
<dbReference type="PANTHER" id="PTHR43096">
    <property type="entry name" value="DNAJ HOMOLOG 1, MITOCHONDRIAL-RELATED"/>
    <property type="match status" value="1"/>
</dbReference>
<dbReference type="CDD" id="cd06257">
    <property type="entry name" value="DnaJ"/>
    <property type="match status" value="1"/>
</dbReference>
<dbReference type="InterPro" id="IPR001623">
    <property type="entry name" value="DnaJ_domain"/>
</dbReference>
<reference evidence="4" key="1">
    <citation type="journal article" date="2014" name="Genome Biol. Evol.">
        <title>Gene Loss Rather Than Gene Gain Is Associated with a Host Jump from Monocots to Dicots in the Smut Fungus Melanopsichium pennsylvanicum.</title>
        <authorList>
            <person name="Sharma R."/>
            <person name="Mishra B."/>
            <person name="Runge F."/>
            <person name="Thines M."/>
        </authorList>
    </citation>
    <scope>NUCLEOTIDE SEQUENCE</scope>
    <source>
        <strain evidence="4">4</strain>
    </source>
</reference>